<dbReference type="OrthoDB" id="1411841at2"/>
<dbReference type="EMBL" id="CP040396">
    <property type="protein sequence ID" value="QCT04386.1"/>
    <property type="molecule type" value="Genomic_DNA"/>
</dbReference>
<dbReference type="Proteomes" id="UP000300879">
    <property type="component" value="Chromosome"/>
</dbReference>
<evidence type="ECO:0000313" key="2">
    <source>
        <dbReference type="Proteomes" id="UP000300879"/>
    </source>
</evidence>
<sequence>MVEQRLHHFSVRDGVEQLFETEKINIDDDFTRNFLHLLSRLCNYEEEGHKIRPRLLISNNIKKAIKTVSNSYMIKTRTGKTDGSDLEKIVKSLIPFCNNGWHVFIDINEEEVHYGVIRSFSGPIGLSISENLFNVDDLDLVDYAAIEVKTLNNFELLLCGLHKSNLTVDSRFLEIESERTVHFPLMIDEITSSINDSDHREILKKAFNNLFRVIPYKVHGTICLIVEPDYEPGEFLADGIWFEEPIDLGQKVLDSVLNNKDIVSAEAYYGLSGLFLDMLNVDGMTIVDTSARVRGYNVFVRKTPHGVEVPNEGGARKRAANTVLLSGEPKIVGVFFLSQDGNSFYKRVGE</sequence>
<dbReference type="AlphaFoldDB" id="A0A4P8XNE0"/>
<protein>
    <recommendedName>
        <fullName evidence="3">DAC domain-containing protein</fullName>
    </recommendedName>
</protein>
<accession>A0A4P8XNE0</accession>
<name>A0A4P8XNE0_9BACL</name>
<keyword evidence="2" id="KW-1185">Reference proteome</keyword>
<reference evidence="1 2" key="1">
    <citation type="submission" date="2019-05" db="EMBL/GenBank/DDBJ databases">
        <authorList>
            <person name="Chen C."/>
        </authorList>
    </citation>
    <scope>NUCLEOTIDE SEQUENCE [LARGE SCALE GENOMIC DNA]</scope>
    <source>
        <strain evidence="1 2">HB172198</strain>
    </source>
</reference>
<dbReference type="RefSeq" id="WP_138227105.1">
    <property type="nucleotide sequence ID" value="NZ_CP040396.1"/>
</dbReference>
<evidence type="ECO:0008006" key="3">
    <source>
        <dbReference type="Google" id="ProtNLM"/>
    </source>
</evidence>
<dbReference type="KEGG" id="palo:E6C60_3678"/>
<proteinExistence type="predicted"/>
<gene>
    <name evidence="1" type="ORF">E6C60_3678</name>
</gene>
<evidence type="ECO:0000313" key="1">
    <source>
        <dbReference type="EMBL" id="QCT04386.1"/>
    </source>
</evidence>
<organism evidence="1 2">
    <name type="scientific">Paenibacillus algicola</name>
    <dbReference type="NCBI Taxonomy" id="2565926"/>
    <lineage>
        <taxon>Bacteria</taxon>
        <taxon>Bacillati</taxon>
        <taxon>Bacillota</taxon>
        <taxon>Bacilli</taxon>
        <taxon>Bacillales</taxon>
        <taxon>Paenibacillaceae</taxon>
        <taxon>Paenibacillus</taxon>
    </lineage>
</organism>